<keyword evidence="3" id="KW-0847">Vitamin C</keyword>
<evidence type="ECO:0000256" key="5">
    <source>
        <dbReference type="ARBA" id="ARBA00023002"/>
    </source>
</evidence>
<comment type="cofactor">
    <cofactor evidence="1">
        <name>L-ascorbate</name>
        <dbReference type="ChEBI" id="CHEBI:38290"/>
    </cofactor>
</comment>
<dbReference type="Proteomes" id="UP001629432">
    <property type="component" value="Unassembled WGS sequence"/>
</dbReference>
<dbReference type="InterPro" id="IPR044862">
    <property type="entry name" value="Pro_4_hyd_alph_FE2OG_OXY"/>
</dbReference>
<dbReference type="Gene3D" id="2.60.120.620">
    <property type="entry name" value="q2cbj1_9rhob like domain"/>
    <property type="match status" value="1"/>
</dbReference>
<organism evidence="8 9">
    <name type="scientific">Paraburkholderia metrosideri</name>
    <dbReference type="NCBI Taxonomy" id="580937"/>
    <lineage>
        <taxon>Bacteria</taxon>
        <taxon>Pseudomonadati</taxon>
        <taxon>Pseudomonadota</taxon>
        <taxon>Betaproteobacteria</taxon>
        <taxon>Burkholderiales</taxon>
        <taxon>Burkholderiaceae</taxon>
        <taxon>Paraburkholderia</taxon>
    </lineage>
</organism>
<dbReference type="PANTHER" id="PTHR10869">
    <property type="entry name" value="PROLYL 4-HYDROXYLASE ALPHA SUBUNIT"/>
    <property type="match status" value="1"/>
</dbReference>
<dbReference type="InterPro" id="IPR045054">
    <property type="entry name" value="P4HA-like"/>
</dbReference>
<sequence>MPVVNDAVKTWLNSHIDRGFSPAALVDAMVGAGFESELARATVNASFDAADAADAARAAAAATPCGIEAAAGQYRYDPAPLAAGNVIRACDRDVKVLMRCERPQIVVFADVMSDEECGEMIERSRPLLKRSTTVNPENGSRDVIPNRTSEGAWYHRGADAFLERLEQRFASLMNWPVENGEGLQVLRYGIGAEYRAHFDYFPPSQTGSGVHIARGGQRVATLVLYLNDVATGGETFFPDAGVSVAPQRGGAVYFRYMNGARQLDPLSLHGGAPVLEGEKWIMTKWVREGVFA</sequence>
<evidence type="ECO:0000259" key="7">
    <source>
        <dbReference type="PROSITE" id="PS51471"/>
    </source>
</evidence>
<dbReference type="EMBL" id="JAQQCF010000010">
    <property type="protein sequence ID" value="MFM0637679.1"/>
    <property type="molecule type" value="Genomic_DNA"/>
</dbReference>
<dbReference type="PROSITE" id="PS51471">
    <property type="entry name" value="FE2OG_OXY"/>
    <property type="match status" value="1"/>
</dbReference>
<evidence type="ECO:0000256" key="1">
    <source>
        <dbReference type="ARBA" id="ARBA00001961"/>
    </source>
</evidence>
<dbReference type="PANTHER" id="PTHR10869:SF246">
    <property type="entry name" value="TRANSMEMBRANE PROLYL 4-HYDROXYLASE"/>
    <property type="match status" value="1"/>
</dbReference>
<evidence type="ECO:0000256" key="4">
    <source>
        <dbReference type="ARBA" id="ARBA00022964"/>
    </source>
</evidence>
<evidence type="ECO:0000256" key="2">
    <source>
        <dbReference type="ARBA" id="ARBA00022723"/>
    </source>
</evidence>
<evidence type="ECO:0000256" key="3">
    <source>
        <dbReference type="ARBA" id="ARBA00022896"/>
    </source>
</evidence>
<keyword evidence="9" id="KW-1185">Reference proteome</keyword>
<accession>A0ABW9DRT1</accession>
<dbReference type="InterPro" id="IPR006620">
    <property type="entry name" value="Pro_4_hyd_alph"/>
</dbReference>
<evidence type="ECO:0000313" key="9">
    <source>
        <dbReference type="Proteomes" id="UP001629432"/>
    </source>
</evidence>
<protein>
    <submittedName>
        <fullName evidence="8">2OG-Fe(II) oxygenase</fullName>
    </submittedName>
</protein>
<dbReference type="SMART" id="SM00702">
    <property type="entry name" value="P4Hc"/>
    <property type="match status" value="1"/>
</dbReference>
<keyword evidence="2" id="KW-0479">Metal-binding</keyword>
<keyword evidence="6" id="KW-0408">Iron</keyword>
<feature type="domain" description="Fe2OG dioxygenase" evidence="7">
    <location>
        <begin position="179"/>
        <end position="288"/>
    </location>
</feature>
<reference evidence="8 9" key="1">
    <citation type="journal article" date="2024" name="Chem. Sci.">
        <title>Discovery of megapolipeptins by genome mining of a Burkholderiales bacteria collection.</title>
        <authorList>
            <person name="Paulo B.S."/>
            <person name="Recchia M.J.J."/>
            <person name="Lee S."/>
            <person name="Fergusson C.H."/>
            <person name="Romanowski S.B."/>
            <person name="Hernandez A."/>
            <person name="Krull N."/>
            <person name="Liu D.Y."/>
            <person name="Cavanagh H."/>
            <person name="Bos A."/>
            <person name="Gray C.A."/>
            <person name="Murphy B.T."/>
            <person name="Linington R.G."/>
            <person name="Eustaquio A.S."/>
        </authorList>
    </citation>
    <scope>NUCLEOTIDE SEQUENCE [LARGE SCALE GENOMIC DNA]</scope>
    <source>
        <strain evidence="8 9">RL17-338-BIC-A</strain>
    </source>
</reference>
<keyword evidence="5" id="KW-0560">Oxidoreductase</keyword>
<name>A0ABW9DRT1_9BURK</name>
<gene>
    <name evidence="8" type="ORF">PQQ63_13350</name>
</gene>
<proteinExistence type="predicted"/>
<dbReference type="RefSeq" id="WP_408336468.1">
    <property type="nucleotide sequence ID" value="NZ_JAQQCF010000010.1"/>
</dbReference>
<dbReference type="InterPro" id="IPR005123">
    <property type="entry name" value="Oxoglu/Fe-dep_dioxygenase_dom"/>
</dbReference>
<evidence type="ECO:0000313" key="8">
    <source>
        <dbReference type="EMBL" id="MFM0637679.1"/>
    </source>
</evidence>
<dbReference type="Pfam" id="PF13640">
    <property type="entry name" value="2OG-FeII_Oxy_3"/>
    <property type="match status" value="1"/>
</dbReference>
<comment type="caution">
    <text evidence="8">The sequence shown here is derived from an EMBL/GenBank/DDBJ whole genome shotgun (WGS) entry which is preliminary data.</text>
</comment>
<evidence type="ECO:0000256" key="6">
    <source>
        <dbReference type="ARBA" id="ARBA00023004"/>
    </source>
</evidence>
<keyword evidence="4" id="KW-0223">Dioxygenase</keyword>